<dbReference type="GeneID" id="62760031"/>
<protein>
    <submittedName>
        <fullName evidence="2">Uncharacterized protein</fullName>
    </submittedName>
</protein>
<accession>G1WLJ2</accession>
<evidence type="ECO:0000313" key="2">
    <source>
        <dbReference type="EMBL" id="EGX67972.1"/>
    </source>
</evidence>
<dbReference type="eggNOG" id="COG3677">
    <property type="taxonomic scope" value="Bacteria"/>
</dbReference>
<evidence type="ECO:0000313" key="3">
    <source>
        <dbReference type="Proteomes" id="UP000004830"/>
    </source>
</evidence>
<feature type="non-terminal residue" evidence="2">
    <location>
        <position position="1"/>
    </location>
</feature>
<reference evidence="2 3" key="1">
    <citation type="submission" date="2011-06" db="EMBL/GenBank/DDBJ databases">
        <title>The Genome Sequence of Collinsella tanakaei YIT 12063.</title>
        <authorList>
            <consortium name="The Broad Institute Genome Sequencing Platform"/>
            <person name="Earl A."/>
            <person name="Ward D."/>
            <person name="Feldgarden M."/>
            <person name="Gevers D."/>
            <person name="Morotomi M."/>
            <person name="Young S.K."/>
            <person name="Zeng Q."/>
            <person name="Gargeya S."/>
            <person name="Fitzgerald M."/>
            <person name="Haas B."/>
            <person name="Abouelleil A."/>
            <person name="Alvarado L."/>
            <person name="Arachchi H.M."/>
            <person name="Berlin A."/>
            <person name="Brown A."/>
            <person name="Chapman S.B."/>
            <person name="Chen Z."/>
            <person name="Dunbar C."/>
            <person name="Freedman E."/>
            <person name="Gearin G."/>
            <person name="Gellesch M."/>
            <person name="Goldberg J."/>
            <person name="Griggs A."/>
            <person name="Gujja S."/>
            <person name="Heiman D."/>
            <person name="Howarth C."/>
            <person name="Larson L."/>
            <person name="Lui A."/>
            <person name="MacDonald P.J.P."/>
            <person name="Mehta T."/>
            <person name="Montmayeur A."/>
            <person name="Murphy C."/>
            <person name="Neiman D."/>
            <person name="Pearson M."/>
            <person name="Priest M."/>
            <person name="Roberts A."/>
            <person name="Saif S."/>
            <person name="Shea T."/>
            <person name="Shenoy N."/>
            <person name="Sisk P."/>
            <person name="Stolte C."/>
            <person name="Sykes S."/>
            <person name="Wortman J."/>
            <person name="Nusbaum C."/>
            <person name="Birren B."/>
        </authorList>
    </citation>
    <scope>NUCLEOTIDE SEQUENCE [LARGE SCALE GENOMIC DNA]</scope>
    <source>
        <strain evidence="2 3">YIT 12063</strain>
    </source>
</reference>
<dbReference type="HOGENOM" id="CLU_2202454_0_0_11"/>
<proteinExistence type="predicted"/>
<dbReference type="AlphaFoldDB" id="G1WLJ2"/>
<feature type="region of interest" description="Disordered" evidence="1">
    <location>
        <begin position="1"/>
        <end position="52"/>
    </location>
</feature>
<dbReference type="EMBL" id="ADLS01000038">
    <property type="protein sequence ID" value="EGX67972.1"/>
    <property type="molecule type" value="Genomic_DNA"/>
</dbReference>
<organism evidence="2 3">
    <name type="scientific">Collinsella tanakaei YIT 12063</name>
    <dbReference type="NCBI Taxonomy" id="742742"/>
    <lineage>
        <taxon>Bacteria</taxon>
        <taxon>Bacillati</taxon>
        <taxon>Actinomycetota</taxon>
        <taxon>Coriobacteriia</taxon>
        <taxon>Coriobacteriales</taxon>
        <taxon>Coriobacteriaceae</taxon>
        <taxon>Collinsella</taxon>
    </lineage>
</organism>
<dbReference type="Proteomes" id="UP000004830">
    <property type="component" value="Unassembled WGS sequence"/>
</dbReference>
<evidence type="ECO:0000256" key="1">
    <source>
        <dbReference type="SAM" id="MobiDB-lite"/>
    </source>
</evidence>
<comment type="caution">
    <text evidence="2">The sequence shown here is derived from an EMBL/GenBank/DDBJ whole genome shotgun (WGS) entry which is preliminary data.</text>
</comment>
<sequence>ASRKGAALVHDRERAHSVPVGENGLADESCKADARDPGYPGATEPASNLRSRPKRHLRRFAGMDPENLQSYLNPYVCFFRVERDDERRPKIARAVRHLLMAEARFRR</sequence>
<keyword evidence="3" id="KW-1185">Reference proteome</keyword>
<dbReference type="PATRIC" id="fig|742742.3.peg.2187"/>
<gene>
    <name evidence="2" type="ORF">HMPREF9452_02205</name>
</gene>
<dbReference type="RefSeq" id="WP_009142226.1">
    <property type="nucleotide sequence ID" value="NZ_JH126479.1"/>
</dbReference>
<name>G1WLJ2_9ACTN</name>